<organism evidence="1 2">
    <name type="scientific">Mycoemilia scoparia</name>
    <dbReference type="NCBI Taxonomy" id="417184"/>
    <lineage>
        <taxon>Eukaryota</taxon>
        <taxon>Fungi</taxon>
        <taxon>Fungi incertae sedis</taxon>
        <taxon>Zoopagomycota</taxon>
        <taxon>Kickxellomycotina</taxon>
        <taxon>Kickxellomycetes</taxon>
        <taxon>Kickxellales</taxon>
        <taxon>Kickxellaceae</taxon>
        <taxon>Mycoemilia</taxon>
    </lineage>
</organism>
<dbReference type="EMBL" id="JANBPU010000579">
    <property type="protein sequence ID" value="KAJ1910424.1"/>
    <property type="molecule type" value="Genomic_DNA"/>
</dbReference>
<feature type="non-terminal residue" evidence="1">
    <location>
        <position position="1"/>
    </location>
</feature>
<dbReference type="SUPFAM" id="SSF52047">
    <property type="entry name" value="RNI-like"/>
    <property type="match status" value="1"/>
</dbReference>
<protein>
    <submittedName>
        <fullName evidence="1">Uncharacterized protein</fullName>
    </submittedName>
</protein>
<dbReference type="AlphaFoldDB" id="A0A9W7ZJ65"/>
<gene>
    <name evidence="1" type="ORF">H4219_006212</name>
</gene>
<evidence type="ECO:0000313" key="2">
    <source>
        <dbReference type="Proteomes" id="UP001150538"/>
    </source>
</evidence>
<keyword evidence="2" id="KW-1185">Reference proteome</keyword>
<dbReference type="Proteomes" id="UP001150538">
    <property type="component" value="Unassembled WGS sequence"/>
</dbReference>
<accession>A0A9W7ZJ65</accession>
<name>A0A9W7ZJ65_9FUNG</name>
<reference evidence="1" key="1">
    <citation type="submission" date="2022-07" db="EMBL/GenBank/DDBJ databases">
        <title>Phylogenomic reconstructions and comparative analyses of Kickxellomycotina fungi.</title>
        <authorList>
            <person name="Reynolds N.K."/>
            <person name="Stajich J.E."/>
            <person name="Barry K."/>
            <person name="Grigoriev I.V."/>
            <person name="Crous P."/>
            <person name="Smith M.E."/>
        </authorList>
    </citation>
    <scope>NUCLEOTIDE SEQUENCE</scope>
    <source>
        <strain evidence="1">NBRC 100468</strain>
    </source>
</reference>
<proteinExistence type="predicted"/>
<evidence type="ECO:0000313" key="1">
    <source>
        <dbReference type="EMBL" id="KAJ1910424.1"/>
    </source>
</evidence>
<sequence length="394" mass="45037">CLRLTSKLPLSEIDLRRFIPMILDYFQNLEDLVLQFTEIREPNLFEFLYNNNNPGYGGKEFDKVYPNLKKIKLVIPYTARIVTGTGPQFLHQGQYQKHQELKARLKKIFPNVESFDYELFPNRFPISAMIDMAFQGTIQAQQQQFQHRMVIGAVMAAGFGKTLKTLSISHFDPFVVDCLEENCVNLEKLVLTIYDANPSSNSRSNHSNTALGIQKLLAVSSMTKLWETDIRMGYSNPTISLFESIFKTQSSHVVQEVGQELDYGSNSLSPANVIDVGQTNIKSIKFKYMETSPRILYLLEKFPKLERVAIILAELTTDIESVAKSVVQLPSVVILHLSFAYKFHPDIKYLKIFIGLFPNVKIVEIDALLQEALRELKIGFPDILFLEQKRAFAH</sequence>
<comment type="caution">
    <text evidence="1">The sequence shown here is derived from an EMBL/GenBank/DDBJ whole genome shotgun (WGS) entry which is preliminary data.</text>
</comment>